<dbReference type="GeneID" id="8617969"/>
<dbReference type="KEGG" id="ddi:DDB_G0271446"/>
<accession>Q55B34</accession>
<protein>
    <submittedName>
        <fullName evidence="1">Uncharacterized protein</fullName>
    </submittedName>
</protein>
<evidence type="ECO:0000313" key="1">
    <source>
        <dbReference type="EMBL" id="EAL71853.1"/>
    </source>
</evidence>
<dbReference type="HOGENOM" id="CLU_2727530_0_0_1"/>
<dbReference type="EMBL" id="AAFI02000006">
    <property type="protein sequence ID" value="EAL71853.1"/>
    <property type="molecule type" value="Genomic_DNA"/>
</dbReference>
<dbReference type="Proteomes" id="UP000002195">
    <property type="component" value="Unassembled WGS sequence"/>
</dbReference>
<proteinExistence type="predicted"/>
<comment type="caution">
    <text evidence="1">The sequence shown here is derived from an EMBL/GenBank/DDBJ whole genome shotgun (WGS) entry which is preliminary data.</text>
</comment>
<name>Q55B34_DICDI</name>
<sequence length="72" mass="8050">MKSELKKMINSLISSKSLKNVKISSLSNGETGSIYDILEESDDSEEEDPELNTSIERIEFDCYGLFISSPLT</sequence>
<keyword evidence="2" id="KW-1185">Reference proteome</keyword>
<reference evidence="1 2" key="1">
    <citation type="journal article" date="2005" name="Nature">
        <title>The genome of the social amoeba Dictyostelium discoideum.</title>
        <authorList>
            <consortium name="The Dictyostelium discoideum Sequencing Consortium"/>
            <person name="Eichinger L."/>
            <person name="Pachebat J.A."/>
            <person name="Glockner G."/>
            <person name="Rajandream M.A."/>
            <person name="Sucgang R."/>
            <person name="Berriman M."/>
            <person name="Song J."/>
            <person name="Olsen R."/>
            <person name="Szafranski K."/>
            <person name="Xu Q."/>
            <person name="Tunggal B."/>
            <person name="Kummerfeld S."/>
            <person name="Madera M."/>
            <person name="Konfortov B.A."/>
            <person name="Rivero F."/>
            <person name="Bankier A.T."/>
            <person name="Lehmann R."/>
            <person name="Hamlin N."/>
            <person name="Davies R."/>
            <person name="Gaudet P."/>
            <person name="Fey P."/>
            <person name="Pilcher K."/>
            <person name="Chen G."/>
            <person name="Saunders D."/>
            <person name="Sodergren E."/>
            <person name="Davis P."/>
            <person name="Kerhornou A."/>
            <person name="Nie X."/>
            <person name="Hall N."/>
            <person name="Anjard C."/>
            <person name="Hemphill L."/>
            <person name="Bason N."/>
            <person name="Farbrother P."/>
            <person name="Desany B."/>
            <person name="Just E."/>
            <person name="Morio T."/>
            <person name="Rost R."/>
            <person name="Churcher C."/>
            <person name="Cooper J."/>
            <person name="Haydock S."/>
            <person name="van Driessche N."/>
            <person name="Cronin A."/>
            <person name="Goodhead I."/>
            <person name="Muzny D."/>
            <person name="Mourier T."/>
            <person name="Pain A."/>
            <person name="Lu M."/>
            <person name="Harper D."/>
            <person name="Lindsay R."/>
            <person name="Hauser H."/>
            <person name="James K."/>
            <person name="Quiles M."/>
            <person name="Madan Babu M."/>
            <person name="Saito T."/>
            <person name="Buchrieser C."/>
            <person name="Wardroper A."/>
            <person name="Felder M."/>
            <person name="Thangavelu M."/>
            <person name="Johnson D."/>
            <person name="Knights A."/>
            <person name="Loulseged H."/>
            <person name="Mungall K."/>
            <person name="Oliver K."/>
            <person name="Price C."/>
            <person name="Quail M.A."/>
            <person name="Urushihara H."/>
            <person name="Hernandez J."/>
            <person name="Rabbinowitsch E."/>
            <person name="Steffen D."/>
            <person name="Sanders M."/>
            <person name="Ma J."/>
            <person name="Kohara Y."/>
            <person name="Sharp S."/>
            <person name="Simmonds M."/>
            <person name="Spiegler S."/>
            <person name="Tivey A."/>
            <person name="Sugano S."/>
            <person name="White B."/>
            <person name="Walker D."/>
            <person name="Woodward J."/>
            <person name="Winckler T."/>
            <person name="Tanaka Y."/>
            <person name="Shaulsky G."/>
            <person name="Schleicher M."/>
            <person name="Weinstock G."/>
            <person name="Rosenthal A."/>
            <person name="Cox E.C."/>
            <person name="Chisholm R.L."/>
            <person name="Gibbs R."/>
            <person name="Loomis W.F."/>
            <person name="Platzer M."/>
            <person name="Kay R.R."/>
            <person name="Williams J."/>
            <person name="Dear P.H."/>
            <person name="Noegel A.A."/>
            <person name="Barrell B."/>
            <person name="Kuspa A."/>
        </authorList>
    </citation>
    <scope>NUCLEOTIDE SEQUENCE [LARGE SCALE GENOMIC DNA]</scope>
    <source>
        <strain evidence="1 2">AX4</strain>
    </source>
</reference>
<dbReference type="InParanoid" id="Q55B34"/>
<dbReference type="RefSeq" id="XP_645778.1">
    <property type="nucleotide sequence ID" value="XM_640686.1"/>
</dbReference>
<evidence type="ECO:0000313" key="2">
    <source>
        <dbReference type="Proteomes" id="UP000002195"/>
    </source>
</evidence>
<dbReference type="PaxDb" id="44689-DDB0216832"/>
<organism evidence="1 2">
    <name type="scientific">Dictyostelium discoideum</name>
    <name type="common">Social amoeba</name>
    <dbReference type="NCBI Taxonomy" id="44689"/>
    <lineage>
        <taxon>Eukaryota</taxon>
        <taxon>Amoebozoa</taxon>
        <taxon>Evosea</taxon>
        <taxon>Eumycetozoa</taxon>
        <taxon>Dictyostelia</taxon>
        <taxon>Dictyosteliales</taxon>
        <taxon>Dictyosteliaceae</taxon>
        <taxon>Dictyostelium</taxon>
    </lineage>
</organism>
<dbReference type="VEuPathDB" id="AmoebaDB:DDB_G0271446"/>
<dbReference type="AlphaFoldDB" id="Q55B34"/>
<gene>
    <name evidence="1" type="ORF">DDB_G0271446</name>
</gene>